<dbReference type="EMBL" id="ML009912">
    <property type="protein sequence ID" value="RKO96476.1"/>
    <property type="molecule type" value="Genomic_DNA"/>
</dbReference>
<accession>A0A4P9WYT4</accession>
<name>A0A4P9WYT4_9FUNG</name>
<evidence type="ECO:0000256" key="1">
    <source>
        <dbReference type="SAM" id="MobiDB-lite"/>
    </source>
</evidence>
<feature type="non-terminal residue" evidence="2">
    <location>
        <position position="169"/>
    </location>
</feature>
<dbReference type="AlphaFoldDB" id="A0A4P9WYT4"/>
<reference evidence="3" key="1">
    <citation type="journal article" date="2018" name="Nat. Microbiol.">
        <title>Leveraging single-cell genomics to expand the fungal tree of life.</title>
        <authorList>
            <person name="Ahrendt S.R."/>
            <person name="Quandt C.A."/>
            <person name="Ciobanu D."/>
            <person name="Clum A."/>
            <person name="Salamov A."/>
            <person name="Andreopoulos B."/>
            <person name="Cheng J.F."/>
            <person name="Woyke T."/>
            <person name="Pelin A."/>
            <person name="Henrissat B."/>
            <person name="Reynolds N.K."/>
            <person name="Benny G.L."/>
            <person name="Smith M.E."/>
            <person name="James T.Y."/>
            <person name="Grigoriev I.V."/>
        </authorList>
    </citation>
    <scope>NUCLEOTIDE SEQUENCE [LARGE SCALE GENOMIC DNA]</scope>
    <source>
        <strain evidence="3">ATCC 52028</strain>
    </source>
</reference>
<protein>
    <submittedName>
        <fullName evidence="2">Uncharacterized protein</fullName>
    </submittedName>
</protein>
<feature type="region of interest" description="Disordered" evidence="1">
    <location>
        <begin position="32"/>
        <end position="120"/>
    </location>
</feature>
<sequence length="169" mass="18550">MQTPSKISRRMIQRAAALLAASRPVLQGSRGEWRATGAVGTTGADPRGAAVHDIQRRRRPRRNVDARAVDEASLQRTCEPAREARQSGGAAAEMDVGIEERRERRRGINGGDGSADGRDQSDAVGVLRRCEQPLRYMEALGAKQHVLWRRRRCRCGRRRAGSRGGVADG</sequence>
<evidence type="ECO:0000313" key="3">
    <source>
        <dbReference type="Proteomes" id="UP000268535"/>
    </source>
</evidence>
<proteinExistence type="predicted"/>
<organism evidence="2 3">
    <name type="scientific">Caulochytrium protostelioides</name>
    <dbReference type="NCBI Taxonomy" id="1555241"/>
    <lineage>
        <taxon>Eukaryota</taxon>
        <taxon>Fungi</taxon>
        <taxon>Fungi incertae sedis</taxon>
        <taxon>Chytridiomycota</taxon>
        <taxon>Chytridiomycota incertae sedis</taxon>
        <taxon>Chytridiomycetes</taxon>
        <taxon>Caulochytriales</taxon>
        <taxon>Caulochytriaceae</taxon>
        <taxon>Caulochytrium</taxon>
    </lineage>
</organism>
<gene>
    <name evidence="2" type="ORF">CAUPRSCDRAFT_11833</name>
</gene>
<evidence type="ECO:0000313" key="2">
    <source>
        <dbReference type="EMBL" id="RKO96476.1"/>
    </source>
</evidence>
<dbReference type="Proteomes" id="UP000268535">
    <property type="component" value="Unassembled WGS sequence"/>
</dbReference>